<name>A0ABR0WKC9_REHGL</name>
<dbReference type="Proteomes" id="UP001318860">
    <property type="component" value="Unassembled WGS sequence"/>
</dbReference>
<organism evidence="2 3">
    <name type="scientific">Rehmannia glutinosa</name>
    <name type="common">Chinese foxglove</name>
    <dbReference type="NCBI Taxonomy" id="99300"/>
    <lineage>
        <taxon>Eukaryota</taxon>
        <taxon>Viridiplantae</taxon>
        <taxon>Streptophyta</taxon>
        <taxon>Embryophyta</taxon>
        <taxon>Tracheophyta</taxon>
        <taxon>Spermatophyta</taxon>
        <taxon>Magnoliopsida</taxon>
        <taxon>eudicotyledons</taxon>
        <taxon>Gunneridae</taxon>
        <taxon>Pentapetalae</taxon>
        <taxon>asterids</taxon>
        <taxon>lamiids</taxon>
        <taxon>Lamiales</taxon>
        <taxon>Orobanchaceae</taxon>
        <taxon>Rehmannieae</taxon>
        <taxon>Rehmannia</taxon>
    </lineage>
</organism>
<proteinExistence type="predicted"/>
<feature type="region of interest" description="Disordered" evidence="1">
    <location>
        <begin position="109"/>
        <end position="139"/>
    </location>
</feature>
<keyword evidence="3" id="KW-1185">Reference proteome</keyword>
<accession>A0ABR0WKC9</accession>
<gene>
    <name evidence="2" type="ORF">DH2020_018945</name>
</gene>
<feature type="compositionally biased region" description="Acidic residues" evidence="1">
    <location>
        <begin position="124"/>
        <end position="139"/>
    </location>
</feature>
<evidence type="ECO:0000313" key="3">
    <source>
        <dbReference type="Proteomes" id="UP001318860"/>
    </source>
</evidence>
<comment type="caution">
    <text evidence="2">The sequence shown here is derived from an EMBL/GenBank/DDBJ whole genome shotgun (WGS) entry which is preliminary data.</text>
</comment>
<dbReference type="EMBL" id="JABTTQ020000010">
    <property type="protein sequence ID" value="KAK6148033.1"/>
    <property type="molecule type" value="Genomic_DNA"/>
</dbReference>
<protein>
    <submittedName>
        <fullName evidence="2">Uncharacterized protein</fullName>
    </submittedName>
</protein>
<evidence type="ECO:0000256" key="1">
    <source>
        <dbReference type="SAM" id="MobiDB-lite"/>
    </source>
</evidence>
<feature type="compositionally biased region" description="Basic and acidic residues" evidence="1">
    <location>
        <begin position="109"/>
        <end position="123"/>
    </location>
</feature>
<reference evidence="2 3" key="1">
    <citation type="journal article" date="2021" name="Comput. Struct. Biotechnol. J.">
        <title>De novo genome assembly of the potent medicinal plant Rehmannia glutinosa using nanopore technology.</title>
        <authorList>
            <person name="Ma L."/>
            <person name="Dong C."/>
            <person name="Song C."/>
            <person name="Wang X."/>
            <person name="Zheng X."/>
            <person name="Niu Y."/>
            <person name="Chen S."/>
            <person name="Feng W."/>
        </authorList>
    </citation>
    <scope>NUCLEOTIDE SEQUENCE [LARGE SCALE GENOMIC DNA]</scope>
    <source>
        <strain evidence="2">DH-2019</strain>
    </source>
</reference>
<evidence type="ECO:0000313" key="2">
    <source>
        <dbReference type="EMBL" id="KAK6148033.1"/>
    </source>
</evidence>
<sequence>MGCNVSRLDANGATLPARLRPLFLQRLEEIKARRHAGRPGLKDPTPSKKELLCHIDQEDNNPSQHLVIEDSVKKPEQTTKGTDVRVGELRENEIGKNDDVKRNLVKNEMKESPIDDPKAKIEDSFTDADEDEVDDDDDDERMIGYEDDDAFPGSPSFRVYFKDNPVDCHNDTGKIETISSDDGEPISKVIRVIYCGEESKKRKKKEEFQKGVAKESVEREILLHFVVSFVP</sequence>